<evidence type="ECO:0000313" key="2">
    <source>
        <dbReference type="EMBL" id="MBR8669077.1"/>
    </source>
</evidence>
<accession>A0A941GF44</accession>
<name>A0A941GF44_NIACI</name>
<dbReference type="AlphaFoldDB" id="A0A941GF44"/>
<reference evidence="2" key="1">
    <citation type="submission" date="2021-04" db="EMBL/GenBank/DDBJ databases">
        <title>Genomic analysis of electroactive and textile dye degrading Bacillus circulans strain: DC10 isolated from constructed wetland-microbial fuel cells treating textile dye wastewaters.</title>
        <authorList>
            <person name="Patel D.U."/>
            <person name="Desai C.R."/>
        </authorList>
    </citation>
    <scope>NUCLEOTIDE SEQUENCE</scope>
    <source>
        <strain evidence="2">DC10</strain>
    </source>
</reference>
<keyword evidence="1" id="KW-0812">Transmembrane</keyword>
<organism evidence="2">
    <name type="scientific">Niallia circulans</name>
    <name type="common">Bacillus circulans</name>
    <dbReference type="NCBI Taxonomy" id="1397"/>
    <lineage>
        <taxon>Bacteria</taxon>
        <taxon>Bacillati</taxon>
        <taxon>Bacillota</taxon>
        <taxon>Bacilli</taxon>
        <taxon>Bacillales</taxon>
        <taxon>Bacillaceae</taxon>
        <taxon>Niallia</taxon>
    </lineage>
</organism>
<protein>
    <submittedName>
        <fullName evidence="2">Uncharacterized protein</fullName>
    </submittedName>
</protein>
<feature type="transmembrane region" description="Helical" evidence="1">
    <location>
        <begin position="160"/>
        <end position="184"/>
    </location>
</feature>
<keyword evidence="1" id="KW-0472">Membrane</keyword>
<feature type="transmembrane region" description="Helical" evidence="1">
    <location>
        <begin position="60"/>
        <end position="78"/>
    </location>
</feature>
<feature type="transmembrane region" description="Helical" evidence="1">
    <location>
        <begin position="21"/>
        <end position="40"/>
    </location>
</feature>
<dbReference type="EMBL" id="JAGTPX010000004">
    <property type="protein sequence ID" value="MBR8669077.1"/>
    <property type="molecule type" value="Genomic_DNA"/>
</dbReference>
<keyword evidence="1" id="KW-1133">Transmembrane helix</keyword>
<feature type="transmembrane region" description="Helical" evidence="1">
    <location>
        <begin position="132"/>
        <end position="153"/>
    </location>
</feature>
<evidence type="ECO:0000256" key="1">
    <source>
        <dbReference type="SAM" id="Phobius"/>
    </source>
</evidence>
<gene>
    <name evidence="2" type="ORF">KD144_05930</name>
</gene>
<feature type="transmembrane region" description="Helical" evidence="1">
    <location>
        <begin position="204"/>
        <end position="224"/>
    </location>
</feature>
<dbReference type="RefSeq" id="WP_212117800.1">
    <property type="nucleotide sequence ID" value="NZ_JAGTPX020000004.1"/>
</dbReference>
<comment type="caution">
    <text evidence="2">The sequence shown here is derived from an EMBL/GenBank/DDBJ whole genome shotgun (WGS) entry which is preliminary data.</text>
</comment>
<proteinExistence type="predicted"/>
<sequence length="234" mass="27019">MKSKNNILKIALDLSWLKFIWALWVIPIVFIVYNILRYFIEEEKFIQQGFLPFVYGPTKIFMLVLGIISVSGFLTFYVKQGIPRKDYFYGQTISAVIVSFSIMLVGFFIALVEKEFVSGIHIETYLGQDPSWILLYFIYSVNVVGYFVVGWLIGAGFYRFGVLIGMAYIALAILILSIIDRFWAFELKELFGKLLFFNGVEFPVVLSFIGTILLILMVLWMNRVTLKKVAVKMK</sequence>
<feature type="transmembrane region" description="Helical" evidence="1">
    <location>
        <begin position="87"/>
        <end position="112"/>
    </location>
</feature>